<gene>
    <name evidence="2" type="ORF">R4Z09_14440</name>
</gene>
<dbReference type="RefSeq" id="WP_338452953.1">
    <property type="nucleotide sequence ID" value="NZ_CP137640.1"/>
</dbReference>
<sequence length="204" mass="22265">MVSRLAIYLVGLAINALGIALTIYSAAGVGSWDAAAIGVNHYLGLTIGTWTIAIQVLIVLTTKTVERKRFQYGSMLAIILRSIFLDLWMYLLFDHLEIPSSILMQWLVFLLGTLGIGVGIGIYIEAKFPKSPVDGLMLALHNRFHWSINVSRIVVELTGTLLGFILGGPVGLGTLIIALFVGKVIQLVNSKVKKILNYEGIRSI</sequence>
<keyword evidence="1" id="KW-1133">Transmembrane helix</keyword>
<evidence type="ECO:0000313" key="3">
    <source>
        <dbReference type="Proteomes" id="UP001357223"/>
    </source>
</evidence>
<keyword evidence="1" id="KW-0812">Transmembrane</keyword>
<proteinExistence type="predicted"/>
<dbReference type="Pfam" id="PF19700">
    <property type="entry name" value="DUF6198"/>
    <property type="match status" value="1"/>
</dbReference>
<feature type="transmembrane region" description="Helical" evidence="1">
    <location>
        <begin position="72"/>
        <end position="91"/>
    </location>
</feature>
<feature type="transmembrane region" description="Helical" evidence="1">
    <location>
        <begin position="161"/>
        <end position="185"/>
    </location>
</feature>
<protein>
    <submittedName>
        <fullName evidence="2">DUF6198 family protein</fullName>
    </submittedName>
</protein>
<dbReference type="Proteomes" id="UP001357223">
    <property type="component" value="Chromosome"/>
</dbReference>
<reference evidence="2 3" key="1">
    <citation type="submission" date="2023-10" db="EMBL/GenBank/DDBJ databases">
        <title>Niallia locisalis sp.nov. isolated from a salt pond sample.</title>
        <authorList>
            <person name="Li X.-J."/>
            <person name="Dong L."/>
        </authorList>
    </citation>
    <scope>NUCLEOTIDE SEQUENCE [LARGE SCALE GENOMIC DNA]</scope>
    <source>
        <strain evidence="2 3">DSM 29761</strain>
    </source>
</reference>
<evidence type="ECO:0000256" key="1">
    <source>
        <dbReference type="SAM" id="Phobius"/>
    </source>
</evidence>
<name>A0ABZ2CNY9_9BACI</name>
<dbReference type="EMBL" id="CP137640">
    <property type="protein sequence ID" value="WVX84081.1"/>
    <property type="molecule type" value="Genomic_DNA"/>
</dbReference>
<accession>A0ABZ2CNY9</accession>
<dbReference type="InterPro" id="IPR038750">
    <property type="entry name" value="YczE/YyaS-like"/>
</dbReference>
<keyword evidence="3" id="KW-1185">Reference proteome</keyword>
<feature type="transmembrane region" description="Helical" evidence="1">
    <location>
        <begin position="103"/>
        <end position="124"/>
    </location>
</feature>
<organism evidence="2 3">
    <name type="scientific">Niallia oryzisoli</name>
    <dbReference type="NCBI Taxonomy" id="1737571"/>
    <lineage>
        <taxon>Bacteria</taxon>
        <taxon>Bacillati</taxon>
        <taxon>Bacillota</taxon>
        <taxon>Bacilli</taxon>
        <taxon>Bacillales</taxon>
        <taxon>Bacillaceae</taxon>
        <taxon>Niallia</taxon>
    </lineage>
</organism>
<evidence type="ECO:0000313" key="2">
    <source>
        <dbReference type="EMBL" id="WVX84081.1"/>
    </source>
</evidence>
<feature type="transmembrane region" description="Helical" evidence="1">
    <location>
        <begin position="39"/>
        <end position="60"/>
    </location>
</feature>
<feature type="transmembrane region" description="Helical" evidence="1">
    <location>
        <begin position="7"/>
        <end position="27"/>
    </location>
</feature>
<dbReference type="PANTHER" id="PTHR40078:SF1">
    <property type="entry name" value="INTEGRAL MEMBRANE PROTEIN"/>
    <property type="match status" value="1"/>
</dbReference>
<keyword evidence="1" id="KW-0472">Membrane</keyword>
<dbReference type="PANTHER" id="PTHR40078">
    <property type="entry name" value="INTEGRAL MEMBRANE PROTEIN-RELATED"/>
    <property type="match status" value="1"/>
</dbReference>